<keyword evidence="1" id="KW-1133">Transmembrane helix</keyword>
<organism evidence="2 3">
    <name type="scientific">Aspergillus coremiiformis</name>
    <dbReference type="NCBI Taxonomy" id="138285"/>
    <lineage>
        <taxon>Eukaryota</taxon>
        <taxon>Fungi</taxon>
        <taxon>Dikarya</taxon>
        <taxon>Ascomycota</taxon>
        <taxon>Pezizomycotina</taxon>
        <taxon>Eurotiomycetes</taxon>
        <taxon>Eurotiomycetidae</taxon>
        <taxon>Eurotiales</taxon>
        <taxon>Aspergillaceae</taxon>
        <taxon>Aspergillus</taxon>
        <taxon>Aspergillus subgen. Circumdati</taxon>
    </lineage>
</organism>
<evidence type="ECO:0000313" key="3">
    <source>
        <dbReference type="Proteomes" id="UP000327118"/>
    </source>
</evidence>
<dbReference type="Proteomes" id="UP000327118">
    <property type="component" value="Unassembled WGS sequence"/>
</dbReference>
<keyword evidence="1" id="KW-0472">Membrane</keyword>
<protein>
    <submittedName>
        <fullName evidence="2">Uncharacterized protein</fullName>
    </submittedName>
</protein>
<evidence type="ECO:0000313" key="2">
    <source>
        <dbReference type="EMBL" id="KAE8352558.1"/>
    </source>
</evidence>
<dbReference type="AlphaFoldDB" id="A0A5N6Z564"/>
<keyword evidence="1" id="KW-0812">Transmembrane</keyword>
<feature type="transmembrane region" description="Helical" evidence="1">
    <location>
        <begin position="40"/>
        <end position="57"/>
    </location>
</feature>
<proteinExistence type="predicted"/>
<dbReference type="EMBL" id="ML739126">
    <property type="protein sequence ID" value="KAE8352558.1"/>
    <property type="molecule type" value="Genomic_DNA"/>
</dbReference>
<accession>A0A5N6Z564</accession>
<evidence type="ECO:0000256" key="1">
    <source>
        <dbReference type="SAM" id="Phobius"/>
    </source>
</evidence>
<reference evidence="3" key="1">
    <citation type="submission" date="2019-04" db="EMBL/GenBank/DDBJ databases">
        <title>Friends and foes A comparative genomics studyof 23 Aspergillus species from section Flavi.</title>
        <authorList>
            <consortium name="DOE Joint Genome Institute"/>
            <person name="Kjaerbolling I."/>
            <person name="Vesth T."/>
            <person name="Frisvad J.C."/>
            <person name="Nybo J.L."/>
            <person name="Theobald S."/>
            <person name="Kildgaard S."/>
            <person name="Isbrandt T."/>
            <person name="Kuo A."/>
            <person name="Sato A."/>
            <person name="Lyhne E.K."/>
            <person name="Kogle M.E."/>
            <person name="Wiebenga A."/>
            <person name="Kun R.S."/>
            <person name="Lubbers R.J."/>
            <person name="Makela M.R."/>
            <person name="Barry K."/>
            <person name="Chovatia M."/>
            <person name="Clum A."/>
            <person name="Daum C."/>
            <person name="Haridas S."/>
            <person name="He G."/>
            <person name="LaButti K."/>
            <person name="Lipzen A."/>
            <person name="Mondo S."/>
            <person name="Riley R."/>
            <person name="Salamov A."/>
            <person name="Simmons B.A."/>
            <person name="Magnuson J.K."/>
            <person name="Henrissat B."/>
            <person name="Mortensen U.H."/>
            <person name="Larsen T.O."/>
            <person name="Devries R.P."/>
            <person name="Grigoriev I.V."/>
            <person name="Machida M."/>
            <person name="Baker S.E."/>
            <person name="Andersen M.R."/>
        </authorList>
    </citation>
    <scope>NUCLEOTIDE SEQUENCE [LARGE SCALE GENOMIC DNA]</scope>
    <source>
        <strain evidence="3">CBS 553.77</strain>
    </source>
</reference>
<keyword evidence="3" id="KW-1185">Reference proteome</keyword>
<feature type="transmembrane region" description="Helical" evidence="1">
    <location>
        <begin position="12"/>
        <end position="33"/>
    </location>
</feature>
<name>A0A5N6Z564_9EURO</name>
<sequence length="95" mass="10916">MPHELPLNFPPVLNPHSAAWVIVVVFPELIIYSRIYPGRSSLLLSSVLACFPLLPSLPSLESKRICSFFLSLFFLFFFFFFFCFCSANVRSCDQE</sequence>
<feature type="transmembrane region" description="Helical" evidence="1">
    <location>
        <begin position="69"/>
        <end position="89"/>
    </location>
</feature>
<gene>
    <name evidence="2" type="ORF">BDV28DRAFT_134946</name>
</gene>